<sequence length="387" mass="45470">MSDTKKKAYQILVIITCLVVLFVSFIFLKSRYDTNKVATIIKFKAKKDVIQDLDYQYAKLKYAARSWSTLYAKITAIHNRDTIVYQNYTVADLSKKHHNIISFWDEYEDDVYIKHYATNTEYISNIYPVSDTLKQLFTTYHLHEKISRYQESLNMAYSGIINNMKPTDSISRYLSHKNPQYSTYFYYLDKIDQAYYELLFEQYPNSLHYLIEDNNELEREAVSRLIYRQTQELSNSWLNHNKTVTEAVSNHIKTHLNISNDTVSIYKIKKNDQKLLLMVKTSLVSQKDSEASKKAYLNALTRAAEGIKDEFVKDIYVYVEVIDPETFFTDIWIKTPKQIDLAVDYPTVLPSILSGFYNVDAYKYYIKGSFSVLEAWYPKLDKSKSSL</sequence>
<feature type="transmembrane region" description="Helical" evidence="1">
    <location>
        <begin position="9"/>
        <end position="28"/>
    </location>
</feature>
<dbReference type="STRING" id="1038014.SAMN04487910_0390"/>
<name>A0A1H7GIV0_AQUAM</name>
<dbReference type="EMBL" id="FOAB01000001">
    <property type="protein sequence ID" value="SEK38048.1"/>
    <property type="molecule type" value="Genomic_DNA"/>
</dbReference>
<keyword evidence="1" id="KW-0812">Transmembrane</keyword>
<keyword evidence="1" id="KW-0472">Membrane</keyword>
<protein>
    <submittedName>
        <fullName evidence="2">Uncharacterized protein</fullName>
    </submittedName>
</protein>
<keyword evidence="1" id="KW-1133">Transmembrane helix</keyword>
<evidence type="ECO:0000256" key="1">
    <source>
        <dbReference type="SAM" id="Phobius"/>
    </source>
</evidence>
<dbReference type="RefSeq" id="WP_091404782.1">
    <property type="nucleotide sequence ID" value="NZ_FOAB01000001.1"/>
</dbReference>
<keyword evidence="3" id="KW-1185">Reference proteome</keyword>
<dbReference type="AlphaFoldDB" id="A0A1H7GIV0"/>
<reference evidence="2 3" key="1">
    <citation type="submission" date="2016-10" db="EMBL/GenBank/DDBJ databases">
        <authorList>
            <person name="de Groot N.N."/>
        </authorList>
    </citation>
    <scope>NUCLEOTIDE SEQUENCE [LARGE SCALE GENOMIC DNA]</scope>
    <source>
        <strain evidence="2 3">DSM 25232</strain>
    </source>
</reference>
<organism evidence="2 3">
    <name type="scientific">Aquimarina amphilecti</name>
    <dbReference type="NCBI Taxonomy" id="1038014"/>
    <lineage>
        <taxon>Bacteria</taxon>
        <taxon>Pseudomonadati</taxon>
        <taxon>Bacteroidota</taxon>
        <taxon>Flavobacteriia</taxon>
        <taxon>Flavobacteriales</taxon>
        <taxon>Flavobacteriaceae</taxon>
        <taxon>Aquimarina</taxon>
    </lineage>
</organism>
<evidence type="ECO:0000313" key="2">
    <source>
        <dbReference type="EMBL" id="SEK38048.1"/>
    </source>
</evidence>
<gene>
    <name evidence="2" type="ORF">SAMN04487910_0390</name>
</gene>
<evidence type="ECO:0000313" key="3">
    <source>
        <dbReference type="Proteomes" id="UP000198521"/>
    </source>
</evidence>
<dbReference type="Proteomes" id="UP000198521">
    <property type="component" value="Unassembled WGS sequence"/>
</dbReference>
<accession>A0A1H7GIV0</accession>
<dbReference type="OrthoDB" id="1164890at2"/>
<proteinExistence type="predicted"/>